<dbReference type="OrthoDB" id="965031at2"/>
<sequence>MEATFVVKKEELTPGWLEQFKSQFAEEGLISITAIGPEKQLSVEEQRVIMQREMFNRMQNTQKKYPPRKVPADIDINRVIDEMYWEGNH</sequence>
<dbReference type="Proteomes" id="UP000249016">
    <property type="component" value="Unassembled WGS sequence"/>
</dbReference>
<name>A0A327NWK8_9BACT</name>
<reference evidence="1 2" key="1">
    <citation type="submission" date="2018-06" db="EMBL/GenBank/DDBJ databases">
        <title>Spirosoma sp. HMF3257 Genome sequencing and assembly.</title>
        <authorList>
            <person name="Kang H."/>
            <person name="Cha I."/>
            <person name="Kim H."/>
            <person name="Kang J."/>
            <person name="Joh K."/>
        </authorList>
    </citation>
    <scope>NUCLEOTIDE SEQUENCE [LARGE SCALE GENOMIC DNA]</scope>
    <source>
        <strain evidence="1 2">HMF3257</strain>
    </source>
</reference>
<protein>
    <submittedName>
        <fullName evidence="1">Uncharacterized protein</fullName>
    </submittedName>
</protein>
<dbReference type="RefSeq" id="WP_111347668.1">
    <property type="nucleotide sequence ID" value="NZ_QLII01000001.1"/>
</dbReference>
<gene>
    <name evidence="1" type="ORF">HMF3257_29230</name>
</gene>
<evidence type="ECO:0000313" key="1">
    <source>
        <dbReference type="EMBL" id="RAI77248.1"/>
    </source>
</evidence>
<comment type="caution">
    <text evidence="1">The sequence shown here is derived from an EMBL/GenBank/DDBJ whole genome shotgun (WGS) entry which is preliminary data.</text>
</comment>
<evidence type="ECO:0000313" key="2">
    <source>
        <dbReference type="Proteomes" id="UP000249016"/>
    </source>
</evidence>
<keyword evidence="2" id="KW-1185">Reference proteome</keyword>
<proteinExistence type="predicted"/>
<accession>A0A327NWK8</accession>
<organism evidence="1 2">
    <name type="scientific">Spirosoma telluris</name>
    <dbReference type="NCBI Taxonomy" id="2183553"/>
    <lineage>
        <taxon>Bacteria</taxon>
        <taxon>Pseudomonadati</taxon>
        <taxon>Bacteroidota</taxon>
        <taxon>Cytophagia</taxon>
        <taxon>Cytophagales</taxon>
        <taxon>Cytophagaceae</taxon>
        <taxon>Spirosoma</taxon>
    </lineage>
</organism>
<dbReference type="EMBL" id="QLII01000001">
    <property type="protein sequence ID" value="RAI77248.1"/>
    <property type="molecule type" value="Genomic_DNA"/>
</dbReference>
<dbReference type="AlphaFoldDB" id="A0A327NWK8"/>